<dbReference type="AlphaFoldDB" id="A0A6J4KTM5"/>
<evidence type="ECO:0000313" key="2">
    <source>
        <dbReference type="EMBL" id="CAA9313846.1"/>
    </source>
</evidence>
<sequence length="77" mass="8088">WRQTARGTPGRRTSPTTWSASSSTPCRARRRTTSSCATPSRAATRISRSSSAPSSRKTSGARSRPSGSWASGSSRGS</sequence>
<feature type="non-terminal residue" evidence="2">
    <location>
        <position position="77"/>
    </location>
</feature>
<feature type="compositionally biased region" description="Low complexity" evidence="1">
    <location>
        <begin position="1"/>
        <end position="26"/>
    </location>
</feature>
<organism evidence="2">
    <name type="scientific">uncultured Gemmatimonadota bacterium</name>
    <dbReference type="NCBI Taxonomy" id="203437"/>
    <lineage>
        <taxon>Bacteria</taxon>
        <taxon>Pseudomonadati</taxon>
        <taxon>Gemmatimonadota</taxon>
        <taxon>environmental samples</taxon>
    </lineage>
</organism>
<feature type="region of interest" description="Disordered" evidence="1">
    <location>
        <begin position="1"/>
        <end position="77"/>
    </location>
</feature>
<evidence type="ECO:0000256" key="1">
    <source>
        <dbReference type="SAM" id="MobiDB-lite"/>
    </source>
</evidence>
<name>A0A6J4KTM5_9BACT</name>
<proteinExistence type="predicted"/>
<feature type="compositionally biased region" description="Low complexity" evidence="1">
    <location>
        <begin position="33"/>
        <end position="77"/>
    </location>
</feature>
<gene>
    <name evidence="2" type="ORF">AVDCRST_MAG68-1540</name>
</gene>
<protein>
    <submittedName>
        <fullName evidence="2">Uncharacterized protein</fullName>
    </submittedName>
</protein>
<accession>A0A6J4KTM5</accession>
<dbReference type="EMBL" id="CADCTW010000080">
    <property type="protein sequence ID" value="CAA9313846.1"/>
    <property type="molecule type" value="Genomic_DNA"/>
</dbReference>
<feature type="non-terminal residue" evidence="2">
    <location>
        <position position="1"/>
    </location>
</feature>
<reference evidence="2" key="1">
    <citation type="submission" date="2020-02" db="EMBL/GenBank/DDBJ databases">
        <authorList>
            <person name="Meier V. D."/>
        </authorList>
    </citation>
    <scope>NUCLEOTIDE SEQUENCE</scope>
    <source>
        <strain evidence="2">AVDCRST_MAG68</strain>
    </source>
</reference>